<organism evidence="1 2">
    <name type="scientific">Gymnopus androsaceus JB14</name>
    <dbReference type="NCBI Taxonomy" id="1447944"/>
    <lineage>
        <taxon>Eukaryota</taxon>
        <taxon>Fungi</taxon>
        <taxon>Dikarya</taxon>
        <taxon>Basidiomycota</taxon>
        <taxon>Agaricomycotina</taxon>
        <taxon>Agaricomycetes</taxon>
        <taxon>Agaricomycetidae</taxon>
        <taxon>Agaricales</taxon>
        <taxon>Marasmiineae</taxon>
        <taxon>Omphalotaceae</taxon>
        <taxon>Gymnopus</taxon>
    </lineage>
</organism>
<dbReference type="Proteomes" id="UP000799118">
    <property type="component" value="Unassembled WGS sequence"/>
</dbReference>
<name>A0A6A4HW28_9AGAR</name>
<dbReference type="EMBL" id="ML769438">
    <property type="protein sequence ID" value="KAE9402083.1"/>
    <property type="molecule type" value="Genomic_DNA"/>
</dbReference>
<accession>A0A6A4HW28</accession>
<evidence type="ECO:0000313" key="2">
    <source>
        <dbReference type="Proteomes" id="UP000799118"/>
    </source>
</evidence>
<reference evidence="1" key="1">
    <citation type="journal article" date="2019" name="Environ. Microbiol.">
        <title>Fungal ecological strategies reflected in gene transcription - a case study of two litter decomposers.</title>
        <authorList>
            <person name="Barbi F."/>
            <person name="Kohler A."/>
            <person name="Barry K."/>
            <person name="Baskaran P."/>
            <person name="Daum C."/>
            <person name="Fauchery L."/>
            <person name="Ihrmark K."/>
            <person name="Kuo A."/>
            <person name="LaButti K."/>
            <person name="Lipzen A."/>
            <person name="Morin E."/>
            <person name="Grigoriev I.V."/>
            <person name="Henrissat B."/>
            <person name="Lindahl B."/>
            <person name="Martin F."/>
        </authorList>
    </citation>
    <scope>NUCLEOTIDE SEQUENCE</scope>
    <source>
        <strain evidence="1">JB14</strain>
    </source>
</reference>
<dbReference type="AlphaFoldDB" id="A0A6A4HW28"/>
<evidence type="ECO:0000313" key="1">
    <source>
        <dbReference type="EMBL" id="KAE9402083.1"/>
    </source>
</evidence>
<proteinExistence type="predicted"/>
<keyword evidence="2" id="KW-1185">Reference proteome</keyword>
<protein>
    <submittedName>
        <fullName evidence="1">Uncharacterized protein</fullName>
    </submittedName>
</protein>
<gene>
    <name evidence="1" type="ORF">BT96DRAFT_565821</name>
</gene>
<sequence length="251" mass="28402">MFDVPGNSLLTGNVAVRPSFLLEPSITLVLHHSEWPCTFSNPTSGYNAVWPHVIINRSHEHSITHRISSFKGGLVENDSAQVLIFFNPKLFQHPPIHILLSLSPYSNTSLRAASFSLCKNHDSKPLLFNLVTESTCELGIFWFIIIIKLDFRILVVECVNWGISFGNTLIWRPLISLPFLHRCHQRQSPQDQQARMMAPEIEDLKNLNENGPWLGLLASSLLSILNRPLNIFATDPDPEPELALFFMLVIT</sequence>